<keyword evidence="3" id="KW-0732">Signal</keyword>
<dbReference type="SMART" id="SM00912">
    <property type="entry name" value="Haemagg_act"/>
    <property type="match status" value="1"/>
</dbReference>
<dbReference type="AlphaFoldDB" id="A0A0F3IK55"/>
<dbReference type="EMBL" id="LAJX01000065">
    <property type="protein sequence ID" value="KJV07047.1"/>
    <property type="molecule type" value="Genomic_DNA"/>
</dbReference>
<dbReference type="Proteomes" id="UP000033684">
    <property type="component" value="Unassembled WGS sequence"/>
</dbReference>
<dbReference type="PANTHER" id="PTHR12338:SF8">
    <property type="entry name" value="HEME_HEMOPEXIN-BINDING PROTEIN"/>
    <property type="match status" value="1"/>
</dbReference>
<feature type="domain" description="Filamentous haemagglutinin FhaB/tRNA nuclease CdiA-like TPS" evidence="4">
    <location>
        <begin position="48"/>
        <end position="153"/>
    </location>
</feature>
<evidence type="ECO:0000256" key="2">
    <source>
        <dbReference type="ARBA" id="ARBA00022525"/>
    </source>
</evidence>
<protein>
    <recommendedName>
        <fullName evidence="4">Filamentous haemagglutinin FhaB/tRNA nuclease CdiA-like TPS domain-containing protein</fullName>
    </recommendedName>
</protein>
<dbReference type="NCBIfam" id="TIGR01901">
    <property type="entry name" value="adhes_NPXG"/>
    <property type="match status" value="1"/>
</dbReference>
<comment type="caution">
    <text evidence="5">The sequence shown here is derived from an EMBL/GenBank/DDBJ whole genome shotgun (WGS) entry which is preliminary data.</text>
</comment>
<dbReference type="Pfam" id="PF05860">
    <property type="entry name" value="TPS"/>
    <property type="match status" value="1"/>
</dbReference>
<evidence type="ECO:0000259" key="4">
    <source>
        <dbReference type="SMART" id="SM00912"/>
    </source>
</evidence>
<dbReference type="Gene3D" id="2.160.20.10">
    <property type="entry name" value="Single-stranded right-handed beta-helix, Pectin lyase-like"/>
    <property type="match status" value="1"/>
</dbReference>
<comment type="subcellular location">
    <subcellularLocation>
        <location evidence="1">Secreted</location>
    </subcellularLocation>
</comment>
<evidence type="ECO:0000313" key="5">
    <source>
        <dbReference type="EMBL" id="KJV07047.1"/>
    </source>
</evidence>
<dbReference type="PATRIC" id="fig|1632867.3.peg.4933"/>
<dbReference type="InterPro" id="IPR050909">
    <property type="entry name" value="Bact_Autotransporter_VF"/>
</dbReference>
<reference evidence="5 6" key="2">
    <citation type="journal article" date="2016" name="Microb. Ecol.">
        <title>Genome Characteristics of a Novel Type I Methanotroph (Sn10-6) Isolated from a Flooded Indian Rice Field.</title>
        <authorList>
            <person name="Rahalkar M.C."/>
            <person name="Pandit P.S."/>
            <person name="Dhakephalkar P.K."/>
            <person name="Pore S."/>
            <person name="Arora P."/>
            <person name="Kapse N."/>
        </authorList>
    </citation>
    <scope>NUCLEOTIDE SEQUENCE [LARGE SCALE GENOMIC DNA]</scope>
    <source>
        <strain evidence="5 6">Sn10-6</strain>
    </source>
</reference>
<dbReference type="InterPro" id="IPR008638">
    <property type="entry name" value="FhaB/CdiA-like_TPS"/>
</dbReference>
<name>A0A0F3IK55_9GAMM</name>
<dbReference type="SUPFAM" id="SSF51126">
    <property type="entry name" value="Pectin lyase-like"/>
    <property type="match status" value="1"/>
</dbReference>
<proteinExistence type="predicted"/>
<keyword evidence="2" id="KW-0964">Secreted</keyword>
<sequence>MVKQRRFAKPTTHQDFFRLTPLSACVRMAIAGSMIVGAPGVYAELPIPKQVLATMGQASVSSDGTNMTVKQDTDKVILNWEQFNIGKENTVHFDQQNSSSIALNRIFQQDPSQILGKLTADGQVYLYNKNGFVFGKDSVVDVNTLVATTLKRQR</sequence>
<organism evidence="5 6">
    <name type="scientific">Methylocucumis oryzae</name>
    <dbReference type="NCBI Taxonomy" id="1632867"/>
    <lineage>
        <taxon>Bacteria</taxon>
        <taxon>Pseudomonadati</taxon>
        <taxon>Pseudomonadota</taxon>
        <taxon>Gammaproteobacteria</taxon>
        <taxon>Methylococcales</taxon>
        <taxon>Methylococcaceae</taxon>
        <taxon>Methylocucumis</taxon>
    </lineage>
</organism>
<dbReference type="RefSeq" id="WP_045778720.1">
    <property type="nucleotide sequence ID" value="NZ_LAJX01000065.1"/>
</dbReference>
<dbReference type="PANTHER" id="PTHR12338">
    <property type="entry name" value="AUTOTRANSPORTER"/>
    <property type="match status" value="1"/>
</dbReference>
<keyword evidence="6" id="KW-1185">Reference proteome</keyword>
<reference evidence="6" key="1">
    <citation type="submission" date="2015-03" db="EMBL/GenBank/DDBJ databases">
        <title>Draft genome sequence of a novel methanotroph (Sn10-6) isolated from flooded ricefield rhizosphere in India.</title>
        <authorList>
            <person name="Pandit P.S."/>
            <person name="Pore S.D."/>
            <person name="Arora P."/>
            <person name="Kapse N.G."/>
            <person name="Dhakephalkar P.K."/>
            <person name="Rahalkar M.C."/>
        </authorList>
    </citation>
    <scope>NUCLEOTIDE SEQUENCE [LARGE SCALE GENOMIC DNA]</scope>
    <source>
        <strain evidence="6">Sn10-6</strain>
    </source>
</reference>
<evidence type="ECO:0000256" key="1">
    <source>
        <dbReference type="ARBA" id="ARBA00004613"/>
    </source>
</evidence>
<dbReference type="InterPro" id="IPR012334">
    <property type="entry name" value="Pectin_lyas_fold"/>
</dbReference>
<dbReference type="InterPro" id="IPR011050">
    <property type="entry name" value="Pectin_lyase_fold/virulence"/>
</dbReference>
<gene>
    <name evidence="5" type="ORF">VZ94_07230</name>
</gene>
<dbReference type="OrthoDB" id="218680at2"/>
<evidence type="ECO:0000313" key="6">
    <source>
        <dbReference type="Proteomes" id="UP000033684"/>
    </source>
</evidence>
<accession>A0A0F3IK55</accession>
<evidence type="ECO:0000256" key="3">
    <source>
        <dbReference type="ARBA" id="ARBA00022729"/>
    </source>
</evidence>
<dbReference type="GO" id="GO:0005576">
    <property type="term" value="C:extracellular region"/>
    <property type="evidence" value="ECO:0007669"/>
    <property type="project" value="UniProtKB-SubCell"/>
</dbReference>